<dbReference type="InterPro" id="IPR036909">
    <property type="entry name" value="Cyt_c-like_dom_sf"/>
</dbReference>
<dbReference type="Proteomes" id="UP000786183">
    <property type="component" value="Unassembled WGS sequence"/>
</dbReference>
<sequence length="191" mass="22075">MKKFVLTCIIASFCLAGENFYSSQVIDLYLNKNDTKASGKLLPTNAFKIQKEKNMSKIELEGFYNEKTPNILYFTDKSRILLSAFSKQTKLNIKKIKDLKNGYFLAKTTVYAKNEDLKNLEKDNNKLFKKANELFTENCGICHPLHKISEFSANAWPAQFRAMQTRTAIDKKDYQLVIMYLQKQALKGEEK</sequence>
<accession>A0ABS7WSA3</accession>
<comment type="caution">
    <text evidence="1">The sequence shown here is derived from an EMBL/GenBank/DDBJ whole genome shotgun (WGS) entry which is preliminary data.</text>
</comment>
<protein>
    <submittedName>
        <fullName evidence="1">Cytochrome C</fullName>
    </submittedName>
</protein>
<proteinExistence type="predicted"/>
<keyword evidence="2" id="KW-1185">Reference proteome</keyword>
<organism evidence="1 2">
    <name type="scientific">Campylobacter canadensis</name>
    <dbReference type="NCBI Taxonomy" id="449520"/>
    <lineage>
        <taxon>Bacteria</taxon>
        <taxon>Pseudomonadati</taxon>
        <taxon>Campylobacterota</taxon>
        <taxon>Epsilonproteobacteria</taxon>
        <taxon>Campylobacterales</taxon>
        <taxon>Campylobacteraceae</taxon>
        <taxon>Campylobacter</taxon>
    </lineage>
</organism>
<gene>
    <name evidence="1" type="ORF">AVCANL283_04610</name>
</gene>
<reference evidence="1 2" key="1">
    <citation type="submission" date="2020-07" db="EMBL/GenBank/DDBJ databases">
        <title>Transfer of Campylobacter canadensis to the novel genus Avispirillum gen. nov., that also includes two novel species recovered from migratory waterfowl: Avispirillum anseris sp. nov. and Avispirillum brantae sp. nov.</title>
        <authorList>
            <person name="Miller W.G."/>
            <person name="Chapman M.H."/>
            <person name="Yee E."/>
            <person name="Inglis G.D."/>
        </authorList>
    </citation>
    <scope>NUCLEOTIDE SEQUENCE [LARGE SCALE GENOMIC DNA]</scope>
    <source>
        <strain evidence="1 2">L283</strain>
    </source>
</reference>
<dbReference type="RefSeq" id="WP_172234224.1">
    <property type="nucleotide sequence ID" value="NZ_CP035946.1"/>
</dbReference>
<name>A0ABS7WSA3_9BACT</name>
<dbReference type="Gene3D" id="1.10.760.10">
    <property type="entry name" value="Cytochrome c-like domain"/>
    <property type="match status" value="1"/>
</dbReference>
<evidence type="ECO:0000313" key="2">
    <source>
        <dbReference type="Proteomes" id="UP000786183"/>
    </source>
</evidence>
<dbReference type="EMBL" id="JACGBB010000008">
    <property type="protein sequence ID" value="MBZ7987388.1"/>
    <property type="molecule type" value="Genomic_DNA"/>
</dbReference>
<evidence type="ECO:0000313" key="1">
    <source>
        <dbReference type="EMBL" id="MBZ7987388.1"/>
    </source>
</evidence>